<dbReference type="EMBL" id="MWML01000085">
    <property type="protein sequence ID" value="TCG06966.1"/>
    <property type="molecule type" value="Genomic_DNA"/>
</dbReference>
<protein>
    <recommendedName>
        <fullName evidence="5">Pilus assembly protein</fullName>
    </recommendedName>
</protein>
<feature type="region of interest" description="Disordered" evidence="1">
    <location>
        <begin position="121"/>
        <end position="142"/>
    </location>
</feature>
<name>A0A4R0X9J1_9BURK</name>
<proteinExistence type="predicted"/>
<dbReference type="AlphaFoldDB" id="A0A4R0X9J1"/>
<sequence>MKTCFTPIAAMLGGAACILLTSCMSTQPPLDMPDVSVIGFVPGDGGYLTPPACNALNQRSDMVDAGYARPGVAFGCATYSNLAAMIARPADVLAPVPYPGADAPLAASAVRRYEEGHAMPLTGWSATSSSSGSPSTSSSGSQ</sequence>
<evidence type="ECO:0000313" key="4">
    <source>
        <dbReference type="Proteomes" id="UP000294200"/>
    </source>
</evidence>
<dbReference type="InterPro" id="IPR019027">
    <property type="entry name" value="Pilus_biogenesis_CpaD-related"/>
</dbReference>
<keyword evidence="4" id="KW-1185">Reference proteome</keyword>
<dbReference type="Pfam" id="PF09476">
    <property type="entry name" value="Pilus_CpaD"/>
    <property type="match status" value="1"/>
</dbReference>
<organism evidence="3 4">
    <name type="scientific">Paraburkholderia steynii</name>
    <dbReference type="NCBI Taxonomy" id="1245441"/>
    <lineage>
        <taxon>Bacteria</taxon>
        <taxon>Pseudomonadati</taxon>
        <taxon>Pseudomonadota</taxon>
        <taxon>Betaproteobacteria</taxon>
        <taxon>Burkholderiales</taxon>
        <taxon>Burkholderiaceae</taxon>
        <taxon>Paraburkholderia</taxon>
    </lineage>
</organism>
<dbReference type="Proteomes" id="UP000294200">
    <property type="component" value="Unassembled WGS sequence"/>
</dbReference>
<accession>A0A4R0X9J1</accession>
<feature type="compositionally biased region" description="Low complexity" evidence="1">
    <location>
        <begin position="122"/>
        <end position="142"/>
    </location>
</feature>
<evidence type="ECO:0000313" key="3">
    <source>
        <dbReference type="EMBL" id="TCG06966.1"/>
    </source>
</evidence>
<keyword evidence="2" id="KW-0732">Signal</keyword>
<feature type="chain" id="PRO_5020394496" description="Pilus assembly protein" evidence="2">
    <location>
        <begin position="27"/>
        <end position="142"/>
    </location>
</feature>
<feature type="signal peptide" evidence="2">
    <location>
        <begin position="1"/>
        <end position="26"/>
    </location>
</feature>
<gene>
    <name evidence="3" type="ORF">BZM27_22815</name>
</gene>
<evidence type="ECO:0008006" key="5">
    <source>
        <dbReference type="Google" id="ProtNLM"/>
    </source>
</evidence>
<evidence type="ECO:0000256" key="1">
    <source>
        <dbReference type="SAM" id="MobiDB-lite"/>
    </source>
</evidence>
<reference evidence="3 4" key="1">
    <citation type="submission" date="2017-02" db="EMBL/GenBank/DDBJ databases">
        <title>Paraburkholderia sophoroidis sp. nov. and Paraburkholderia steynii sp. nov. rhizobial symbionts of the fynbos legume Hypocalyptus sophoroides.</title>
        <authorList>
            <person name="Steenkamp E.T."/>
            <person name="Beukes C.W."/>
            <person name="Van Zyl E."/>
            <person name="Avontuur J."/>
            <person name="Chan W.Y."/>
            <person name="Hassen A."/>
            <person name="Palmer M."/>
            <person name="Mthombeni L."/>
            <person name="Phalane F."/>
            <person name="Sereme K."/>
            <person name="Venter S.N."/>
        </authorList>
    </citation>
    <scope>NUCLEOTIDE SEQUENCE [LARGE SCALE GENOMIC DNA]</scope>
    <source>
        <strain evidence="3 4">HC1.1ba</strain>
    </source>
</reference>
<evidence type="ECO:0000256" key="2">
    <source>
        <dbReference type="SAM" id="SignalP"/>
    </source>
</evidence>
<dbReference type="PROSITE" id="PS51257">
    <property type="entry name" value="PROKAR_LIPOPROTEIN"/>
    <property type="match status" value="1"/>
</dbReference>
<comment type="caution">
    <text evidence="3">The sequence shown here is derived from an EMBL/GenBank/DDBJ whole genome shotgun (WGS) entry which is preliminary data.</text>
</comment>